<dbReference type="Pfam" id="PF04264">
    <property type="entry name" value="YceI"/>
    <property type="match status" value="1"/>
</dbReference>
<dbReference type="PANTHER" id="PTHR34406:SF1">
    <property type="entry name" value="PROTEIN YCEI"/>
    <property type="match status" value="1"/>
</dbReference>
<dbReference type="PANTHER" id="PTHR34406">
    <property type="entry name" value="PROTEIN YCEI"/>
    <property type="match status" value="1"/>
</dbReference>
<dbReference type="SUPFAM" id="SSF101874">
    <property type="entry name" value="YceI-like"/>
    <property type="match status" value="1"/>
</dbReference>
<evidence type="ECO:0000313" key="3">
    <source>
        <dbReference type="Proteomes" id="UP001595478"/>
    </source>
</evidence>
<reference evidence="3" key="1">
    <citation type="journal article" date="2019" name="Int. J. Syst. Evol. Microbiol.">
        <title>The Global Catalogue of Microorganisms (GCM) 10K type strain sequencing project: providing services to taxonomists for standard genome sequencing and annotation.</title>
        <authorList>
            <consortium name="The Broad Institute Genomics Platform"/>
            <consortium name="The Broad Institute Genome Sequencing Center for Infectious Disease"/>
            <person name="Wu L."/>
            <person name="Ma J."/>
        </authorList>
    </citation>
    <scope>NUCLEOTIDE SEQUENCE [LARGE SCALE GENOMIC DNA]</scope>
    <source>
        <strain evidence="3">KCTC 52473</strain>
    </source>
</reference>
<dbReference type="InterPro" id="IPR036761">
    <property type="entry name" value="TTHA0802/YceI-like_sf"/>
</dbReference>
<name>A0ABV7FR98_9ALTE</name>
<organism evidence="2 3">
    <name type="scientific">Agaribacter flavus</name>
    <dbReference type="NCBI Taxonomy" id="1902781"/>
    <lineage>
        <taxon>Bacteria</taxon>
        <taxon>Pseudomonadati</taxon>
        <taxon>Pseudomonadota</taxon>
        <taxon>Gammaproteobacteria</taxon>
        <taxon>Alteromonadales</taxon>
        <taxon>Alteromonadaceae</taxon>
        <taxon>Agaribacter</taxon>
    </lineage>
</organism>
<dbReference type="SMART" id="SM00867">
    <property type="entry name" value="YceI"/>
    <property type="match status" value="1"/>
</dbReference>
<evidence type="ECO:0000259" key="1">
    <source>
        <dbReference type="SMART" id="SM00867"/>
    </source>
</evidence>
<dbReference type="Gene3D" id="2.40.128.110">
    <property type="entry name" value="Lipid/polyisoprenoid-binding, YceI-like"/>
    <property type="match status" value="1"/>
</dbReference>
<sequence length="159" mass="17802">MPTQVYAQLSIDESNARMGFSGEHAGMKFEGIFKKWSATLTLPPAENASIEASFSVNSAHTGDSTYDETLPEEDWFFVEKFPNANFTSTSIELKNNGYLVTGTLTLRNIENEVNFVLEKLNKGYKADFTIDRLAFDIGKESDPEAEWVSREIVISLTID</sequence>
<protein>
    <submittedName>
        <fullName evidence="2">YceI family protein</fullName>
    </submittedName>
</protein>
<comment type="caution">
    <text evidence="2">The sequence shown here is derived from an EMBL/GenBank/DDBJ whole genome shotgun (WGS) entry which is preliminary data.</text>
</comment>
<proteinExistence type="predicted"/>
<dbReference type="EMBL" id="JBHRSW010000014">
    <property type="protein sequence ID" value="MFC3121808.1"/>
    <property type="molecule type" value="Genomic_DNA"/>
</dbReference>
<feature type="domain" description="Lipid/polyisoprenoid-binding YceI-like" evidence="1">
    <location>
        <begin position="8"/>
        <end position="159"/>
    </location>
</feature>
<keyword evidence="3" id="KW-1185">Reference proteome</keyword>
<evidence type="ECO:0000313" key="2">
    <source>
        <dbReference type="EMBL" id="MFC3121808.1"/>
    </source>
</evidence>
<accession>A0ABV7FR98</accession>
<dbReference type="InterPro" id="IPR007372">
    <property type="entry name" value="Lipid/polyisoprenoid-bd_YceI"/>
</dbReference>
<dbReference type="Proteomes" id="UP001595478">
    <property type="component" value="Unassembled WGS sequence"/>
</dbReference>
<dbReference type="RefSeq" id="WP_376919940.1">
    <property type="nucleotide sequence ID" value="NZ_JBHRSW010000014.1"/>
</dbReference>
<gene>
    <name evidence="2" type="ORF">ACFOHL_09265</name>
</gene>